<dbReference type="SUPFAM" id="SSF51556">
    <property type="entry name" value="Metallo-dependent hydrolases"/>
    <property type="match status" value="1"/>
</dbReference>
<feature type="domain" description="Amidohydrolase-related" evidence="2">
    <location>
        <begin position="3"/>
        <end position="332"/>
    </location>
</feature>
<gene>
    <name evidence="3" type="ORF">ACFQ24_05570</name>
</gene>
<organism evidence="3 4">
    <name type="scientific">Sphingobium olei</name>
    <dbReference type="NCBI Taxonomy" id="420955"/>
    <lineage>
        <taxon>Bacteria</taxon>
        <taxon>Pseudomonadati</taxon>
        <taxon>Pseudomonadota</taxon>
        <taxon>Alphaproteobacteria</taxon>
        <taxon>Sphingomonadales</taxon>
        <taxon>Sphingomonadaceae</taxon>
        <taxon>Sphingobium</taxon>
    </lineage>
</organism>
<dbReference type="EMBL" id="JBHTLS010000093">
    <property type="protein sequence ID" value="MFD1104345.1"/>
    <property type="molecule type" value="Genomic_DNA"/>
</dbReference>
<dbReference type="Pfam" id="PF04909">
    <property type="entry name" value="Amidohydro_2"/>
    <property type="match status" value="1"/>
</dbReference>
<keyword evidence="1" id="KW-0456">Lyase</keyword>
<dbReference type="RefSeq" id="WP_130030098.1">
    <property type="nucleotide sequence ID" value="NZ_JBHTLS010000093.1"/>
</dbReference>
<name>A0ABW3NYH5_9SPHN</name>
<dbReference type="InterPro" id="IPR032465">
    <property type="entry name" value="ACMSD"/>
</dbReference>
<proteinExistence type="predicted"/>
<dbReference type="Proteomes" id="UP001597203">
    <property type="component" value="Unassembled WGS sequence"/>
</dbReference>
<evidence type="ECO:0000313" key="4">
    <source>
        <dbReference type="Proteomes" id="UP001597203"/>
    </source>
</evidence>
<keyword evidence="4" id="KW-1185">Reference proteome</keyword>
<dbReference type="InterPro" id="IPR006680">
    <property type="entry name" value="Amidohydro-rel"/>
</dbReference>
<dbReference type="Gene3D" id="3.20.20.140">
    <property type="entry name" value="Metal-dependent hydrolases"/>
    <property type="match status" value="1"/>
</dbReference>
<evidence type="ECO:0000259" key="2">
    <source>
        <dbReference type="Pfam" id="PF04909"/>
    </source>
</evidence>
<evidence type="ECO:0000313" key="3">
    <source>
        <dbReference type="EMBL" id="MFD1104345.1"/>
    </source>
</evidence>
<sequence>MIIDAHAHLVAPAALYAHRSNLVVSGGQYGSSYRAQVSDRLLEESADQNVRIMDAVGTDLQLLSPRPFLTLNGTARWNDIVDWTSDTNDMIARTVRMHPNRFRGVGALPQQVDRPITSLFDEIERVVDELGFVGILLNPDPSEGMNGSPPLGDPYWYPLYEKLCELDLPAHIHSGQCCNGRETYDEHFIAEEGLAITSIYRADVFDRFPDLKLMISHGGGPIPYQIGRWRSHREMARAQGRIAADAPQFDEILRKFWFDTVLHNPDSLALLFKTVGHDRCCFGTERPGSGDGIDPVSGRHYDDLKPVIEALPSLDQAALNCVFEGNARRLFSRLDV</sequence>
<evidence type="ECO:0000256" key="1">
    <source>
        <dbReference type="ARBA" id="ARBA00023239"/>
    </source>
</evidence>
<dbReference type="PANTHER" id="PTHR21240">
    <property type="entry name" value="2-AMINO-3-CARBOXYLMUCONATE-6-SEMIALDEHYDE DECARBOXYLASE"/>
    <property type="match status" value="1"/>
</dbReference>
<dbReference type="PANTHER" id="PTHR21240:SF28">
    <property type="entry name" value="ISO-OROTATE DECARBOXYLASE (EUROFUNG)"/>
    <property type="match status" value="1"/>
</dbReference>
<reference evidence="4" key="1">
    <citation type="journal article" date="2019" name="Int. J. Syst. Evol. Microbiol.">
        <title>The Global Catalogue of Microorganisms (GCM) 10K type strain sequencing project: providing services to taxonomists for standard genome sequencing and annotation.</title>
        <authorList>
            <consortium name="The Broad Institute Genomics Platform"/>
            <consortium name="The Broad Institute Genome Sequencing Center for Infectious Disease"/>
            <person name="Wu L."/>
            <person name="Ma J."/>
        </authorList>
    </citation>
    <scope>NUCLEOTIDE SEQUENCE [LARGE SCALE GENOMIC DNA]</scope>
    <source>
        <strain evidence="4">CCUG 54329</strain>
    </source>
</reference>
<accession>A0ABW3NYH5</accession>
<dbReference type="InterPro" id="IPR032466">
    <property type="entry name" value="Metal_Hydrolase"/>
</dbReference>
<protein>
    <submittedName>
        <fullName evidence="3">Amidohydrolase family protein</fullName>
    </submittedName>
</protein>
<comment type="caution">
    <text evidence="3">The sequence shown here is derived from an EMBL/GenBank/DDBJ whole genome shotgun (WGS) entry which is preliminary data.</text>
</comment>